<name>A0ABQ6N1B3_9STRA</name>
<sequence>MGNTAGSPEQRVLAIDGVLLEVCSNLTFDERFSSSLIGKRFRSLLASPGAYQLQLERLHIERGIYYNSHAHRSGDASWKEQFQSLYK</sequence>
<dbReference type="Proteomes" id="UP001165060">
    <property type="component" value="Unassembled WGS sequence"/>
</dbReference>
<comment type="caution">
    <text evidence="1">The sequence shown here is derived from an EMBL/GenBank/DDBJ whole genome shotgun (WGS) entry which is preliminary data.</text>
</comment>
<evidence type="ECO:0000313" key="1">
    <source>
        <dbReference type="EMBL" id="GMI37991.1"/>
    </source>
</evidence>
<feature type="non-terminal residue" evidence="1">
    <location>
        <position position="87"/>
    </location>
</feature>
<keyword evidence="2" id="KW-1185">Reference proteome</keyword>
<accession>A0ABQ6N1B3</accession>
<protein>
    <submittedName>
        <fullName evidence="1">Uncharacterized protein</fullName>
    </submittedName>
</protein>
<reference evidence="1 2" key="1">
    <citation type="journal article" date="2023" name="Commun. Biol.">
        <title>Genome analysis of Parmales, the sister group of diatoms, reveals the evolutionary specialization of diatoms from phago-mixotrophs to photoautotrophs.</title>
        <authorList>
            <person name="Ban H."/>
            <person name="Sato S."/>
            <person name="Yoshikawa S."/>
            <person name="Yamada K."/>
            <person name="Nakamura Y."/>
            <person name="Ichinomiya M."/>
            <person name="Sato N."/>
            <person name="Blanc-Mathieu R."/>
            <person name="Endo H."/>
            <person name="Kuwata A."/>
            <person name="Ogata H."/>
        </authorList>
    </citation>
    <scope>NUCLEOTIDE SEQUENCE [LARGE SCALE GENOMIC DNA]</scope>
</reference>
<dbReference type="EMBL" id="BRYB01000800">
    <property type="protein sequence ID" value="GMI37991.1"/>
    <property type="molecule type" value="Genomic_DNA"/>
</dbReference>
<organism evidence="1 2">
    <name type="scientific">Tetraparma gracilis</name>
    <dbReference type="NCBI Taxonomy" id="2962635"/>
    <lineage>
        <taxon>Eukaryota</taxon>
        <taxon>Sar</taxon>
        <taxon>Stramenopiles</taxon>
        <taxon>Ochrophyta</taxon>
        <taxon>Bolidophyceae</taxon>
        <taxon>Parmales</taxon>
        <taxon>Triparmaceae</taxon>
        <taxon>Tetraparma</taxon>
    </lineage>
</organism>
<proteinExistence type="predicted"/>
<gene>
    <name evidence="1" type="ORF">TeGR_g3956</name>
</gene>
<evidence type="ECO:0000313" key="2">
    <source>
        <dbReference type="Proteomes" id="UP001165060"/>
    </source>
</evidence>